<name>A0AAD4BHY8_BOLED</name>
<dbReference type="EMBL" id="WHUW01000053">
    <property type="protein sequence ID" value="KAF8431052.1"/>
    <property type="molecule type" value="Genomic_DNA"/>
</dbReference>
<dbReference type="Proteomes" id="UP001194468">
    <property type="component" value="Unassembled WGS sequence"/>
</dbReference>
<keyword evidence="1" id="KW-0472">Membrane</keyword>
<evidence type="ECO:0000256" key="1">
    <source>
        <dbReference type="SAM" id="Phobius"/>
    </source>
</evidence>
<keyword evidence="3" id="KW-1185">Reference proteome</keyword>
<feature type="transmembrane region" description="Helical" evidence="1">
    <location>
        <begin position="140"/>
        <end position="160"/>
    </location>
</feature>
<keyword evidence="1" id="KW-0812">Transmembrane</keyword>
<sequence>MAMILRVYAMYNRSKFILGILLLIYIPEVVIVIVGFGIYSDPNHTMVSVYHILDITGCGIVVSTRKWGITIAIIQFIIGTVLCSLVVAKFVRDSLKMYQATRKWQMNRYISLLTRDGLFYYLAILFNSAIYLLYNSLSSIRQGPGILLATAFAYVFLYTLTPRFVMNIRELYVLDTQGRGDIHIDTGFGLSSRVGRDIGGSTTIGTIAFAEVGATSRWEDAEETATDEESMERSDTQVLVIA</sequence>
<evidence type="ECO:0000313" key="3">
    <source>
        <dbReference type="Proteomes" id="UP001194468"/>
    </source>
</evidence>
<accession>A0AAD4BHY8</accession>
<keyword evidence="1" id="KW-1133">Transmembrane helix</keyword>
<organism evidence="2 3">
    <name type="scientific">Boletus edulis BED1</name>
    <dbReference type="NCBI Taxonomy" id="1328754"/>
    <lineage>
        <taxon>Eukaryota</taxon>
        <taxon>Fungi</taxon>
        <taxon>Dikarya</taxon>
        <taxon>Basidiomycota</taxon>
        <taxon>Agaricomycotina</taxon>
        <taxon>Agaricomycetes</taxon>
        <taxon>Agaricomycetidae</taxon>
        <taxon>Boletales</taxon>
        <taxon>Boletineae</taxon>
        <taxon>Boletaceae</taxon>
        <taxon>Boletoideae</taxon>
        <taxon>Boletus</taxon>
    </lineage>
</organism>
<dbReference type="AlphaFoldDB" id="A0AAD4BHY8"/>
<reference evidence="2" key="1">
    <citation type="submission" date="2019-10" db="EMBL/GenBank/DDBJ databases">
        <authorList>
            <consortium name="DOE Joint Genome Institute"/>
            <person name="Kuo A."/>
            <person name="Miyauchi S."/>
            <person name="Kiss E."/>
            <person name="Drula E."/>
            <person name="Kohler A."/>
            <person name="Sanchez-Garcia M."/>
            <person name="Andreopoulos B."/>
            <person name="Barry K.W."/>
            <person name="Bonito G."/>
            <person name="Buee M."/>
            <person name="Carver A."/>
            <person name="Chen C."/>
            <person name="Cichocki N."/>
            <person name="Clum A."/>
            <person name="Culley D."/>
            <person name="Crous P.W."/>
            <person name="Fauchery L."/>
            <person name="Girlanda M."/>
            <person name="Hayes R."/>
            <person name="Keri Z."/>
            <person name="LaButti K."/>
            <person name="Lipzen A."/>
            <person name="Lombard V."/>
            <person name="Magnuson J."/>
            <person name="Maillard F."/>
            <person name="Morin E."/>
            <person name="Murat C."/>
            <person name="Nolan M."/>
            <person name="Ohm R."/>
            <person name="Pangilinan J."/>
            <person name="Pereira M."/>
            <person name="Perotto S."/>
            <person name="Peter M."/>
            <person name="Riley R."/>
            <person name="Sitrit Y."/>
            <person name="Stielow B."/>
            <person name="Szollosi G."/>
            <person name="Zifcakova L."/>
            <person name="Stursova M."/>
            <person name="Spatafora J.W."/>
            <person name="Tedersoo L."/>
            <person name="Vaario L.-M."/>
            <person name="Yamada A."/>
            <person name="Yan M."/>
            <person name="Wang P."/>
            <person name="Xu J."/>
            <person name="Bruns T."/>
            <person name="Baldrian P."/>
            <person name="Vilgalys R."/>
            <person name="Henrissat B."/>
            <person name="Grigoriev I.V."/>
            <person name="Hibbett D."/>
            <person name="Nagy L.G."/>
            <person name="Martin F.M."/>
        </authorList>
    </citation>
    <scope>NUCLEOTIDE SEQUENCE</scope>
    <source>
        <strain evidence="2">BED1</strain>
    </source>
</reference>
<evidence type="ECO:0000313" key="2">
    <source>
        <dbReference type="EMBL" id="KAF8431052.1"/>
    </source>
</evidence>
<feature type="transmembrane region" description="Helical" evidence="1">
    <location>
        <begin position="112"/>
        <end position="134"/>
    </location>
</feature>
<feature type="transmembrane region" description="Helical" evidence="1">
    <location>
        <begin position="16"/>
        <end position="39"/>
    </location>
</feature>
<proteinExistence type="predicted"/>
<comment type="caution">
    <text evidence="2">The sequence shown here is derived from an EMBL/GenBank/DDBJ whole genome shotgun (WGS) entry which is preliminary data.</text>
</comment>
<feature type="transmembrane region" description="Helical" evidence="1">
    <location>
        <begin position="69"/>
        <end position="91"/>
    </location>
</feature>
<gene>
    <name evidence="2" type="ORF">L210DRAFT_3003901</name>
</gene>
<protein>
    <submittedName>
        <fullName evidence="2">Uncharacterized protein</fullName>
    </submittedName>
</protein>
<reference evidence="2" key="2">
    <citation type="journal article" date="2020" name="Nat. Commun.">
        <title>Large-scale genome sequencing of mycorrhizal fungi provides insights into the early evolution of symbiotic traits.</title>
        <authorList>
            <person name="Miyauchi S."/>
            <person name="Kiss E."/>
            <person name="Kuo A."/>
            <person name="Drula E."/>
            <person name="Kohler A."/>
            <person name="Sanchez-Garcia M."/>
            <person name="Morin E."/>
            <person name="Andreopoulos B."/>
            <person name="Barry K.W."/>
            <person name="Bonito G."/>
            <person name="Buee M."/>
            <person name="Carver A."/>
            <person name="Chen C."/>
            <person name="Cichocki N."/>
            <person name="Clum A."/>
            <person name="Culley D."/>
            <person name="Crous P.W."/>
            <person name="Fauchery L."/>
            <person name="Girlanda M."/>
            <person name="Hayes R.D."/>
            <person name="Keri Z."/>
            <person name="LaButti K."/>
            <person name="Lipzen A."/>
            <person name="Lombard V."/>
            <person name="Magnuson J."/>
            <person name="Maillard F."/>
            <person name="Murat C."/>
            <person name="Nolan M."/>
            <person name="Ohm R.A."/>
            <person name="Pangilinan J."/>
            <person name="Pereira M.F."/>
            <person name="Perotto S."/>
            <person name="Peter M."/>
            <person name="Pfister S."/>
            <person name="Riley R."/>
            <person name="Sitrit Y."/>
            <person name="Stielow J.B."/>
            <person name="Szollosi G."/>
            <person name="Zifcakova L."/>
            <person name="Stursova M."/>
            <person name="Spatafora J.W."/>
            <person name="Tedersoo L."/>
            <person name="Vaario L.M."/>
            <person name="Yamada A."/>
            <person name="Yan M."/>
            <person name="Wang P."/>
            <person name="Xu J."/>
            <person name="Bruns T."/>
            <person name="Baldrian P."/>
            <person name="Vilgalys R."/>
            <person name="Dunand C."/>
            <person name="Henrissat B."/>
            <person name="Grigoriev I.V."/>
            <person name="Hibbett D."/>
            <person name="Nagy L.G."/>
            <person name="Martin F.M."/>
        </authorList>
    </citation>
    <scope>NUCLEOTIDE SEQUENCE</scope>
    <source>
        <strain evidence="2">BED1</strain>
    </source>
</reference>